<protein>
    <submittedName>
        <fullName evidence="2">Uncharacterized protein</fullName>
    </submittedName>
</protein>
<gene>
    <name evidence="2" type="ORF">LOTGIDRAFT_239609</name>
</gene>
<dbReference type="OrthoDB" id="6144607at2759"/>
<dbReference type="GeneID" id="20251120"/>
<dbReference type="CTD" id="20251120"/>
<dbReference type="KEGG" id="lgi:LOTGIDRAFT_239609"/>
<organism evidence="2 3">
    <name type="scientific">Lottia gigantea</name>
    <name type="common">Giant owl limpet</name>
    <dbReference type="NCBI Taxonomy" id="225164"/>
    <lineage>
        <taxon>Eukaryota</taxon>
        <taxon>Metazoa</taxon>
        <taxon>Spiralia</taxon>
        <taxon>Lophotrochozoa</taxon>
        <taxon>Mollusca</taxon>
        <taxon>Gastropoda</taxon>
        <taxon>Patellogastropoda</taxon>
        <taxon>Lottioidea</taxon>
        <taxon>Lottiidae</taxon>
        <taxon>Lottia</taxon>
    </lineage>
</organism>
<evidence type="ECO:0000313" key="2">
    <source>
        <dbReference type="EMBL" id="ESO90578.1"/>
    </source>
</evidence>
<proteinExistence type="predicted"/>
<feature type="region of interest" description="Disordered" evidence="1">
    <location>
        <begin position="77"/>
        <end position="107"/>
    </location>
</feature>
<name>V3ZH59_LOTGI</name>
<dbReference type="HOGENOM" id="CLU_2212917_0_0_1"/>
<evidence type="ECO:0000313" key="3">
    <source>
        <dbReference type="Proteomes" id="UP000030746"/>
    </source>
</evidence>
<reference evidence="2 3" key="1">
    <citation type="journal article" date="2013" name="Nature">
        <title>Insights into bilaterian evolution from three spiralian genomes.</title>
        <authorList>
            <person name="Simakov O."/>
            <person name="Marletaz F."/>
            <person name="Cho S.J."/>
            <person name="Edsinger-Gonzales E."/>
            <person name="Havlak P."/>
            <person name="Hellsten U."/>
            <person name="Kuo D.H."/>
            <person name="Larsson T."/>
            <person name="Lv J."/>
            <person name="Arendt D."/>
            <person name="Savage R."/>
            <person name="Osoegawa K."/>
            <person name="de Jong P."/>
            <person name="Grimwood J."/>
            <person name="Chapman J.A."/>
            <person name="Shapiro H."/>
            <person name="Aerts A."/>
            <person name="Otillar R.P."/>
            <person name="Terry A.Y."/>
            <person name="Boore J.L."/>
            <person name="Grigoriev I.V."/>
            <person name="Lindberg D.R."/>
            <person name="Seaver E.C."/>
            <person name="Weisblat D.A."/>
            <person name="Putnam N.H."/>
            <person name="Rokhsar D.S."/>
        </authorList>
    </citation>
    <scope>NUCLEOTIDE SEQUENCE [LARGE SCALE GENOMIC DNA]</scope>
</reference>
<accession>V3ZH59</accession>
<sequence>MNGTGGGSEPDIYFRKWELIVLDTLSPAAIVGIEGAVDTSCRQPMLSLAPPKNDATYFMPEEGEITIEEKAVNVLPEGEVEKDSPSPEQFQEISKPKRKSLGECFPY</sequence>
<evidence type="ECO:0000256" key="1">
    <source>
        <dbReference type="SAM" id="MobiDB-lite"/>
    </source>
</evidence>
<dbReference type="EMBL" id="KB202391">
    <property type="protein sequence ID" value="ESO90578.1"/>
    <property type="molecule type" value="Genomic_DNA"/>
</dbReference>
<dbReference type="RefSeq" id="XP_009058731.1">
    <property type="nucleotide sequence ID" value="XM_009060483.1"/>
</dbReference>
<keyword evidence="3" id="KW-1185">Reference proteome</keyword>
<dbReference type="Proteomes" id="UP000030746">
    <property type="component" value="Unassembled WGS sequence"/>
</dbReference>
<dbReference type="AlphaFoldDB" id="V3ZH59"/>